<evidence type="ECO:0000256" key="6">
    <source>
        <dbReference type="ARBA" id="ARBA00023136"/>
    </source>
</evidence>
<evidence type="ECO:0000256" key="3">
    <source>
        <dbReference type="ARBA" id="ARBA00022448"/>
    </source>
</evidence>
<keyword evidence="6" id="KW-0472">Membrane</keyword>
<feature type="compositionally biased region" description="Pro residues" evidence="8">
    <location>
        <begin position="14"/>
        <end position="24"/>
    </location>
</feature>
<dbReference type="InterPro" id="IPR003423">
    <property type="entry name" value="OMP_efflux"/>
</dbReference>
<dbReference type="EMBL" id="CP042914">
    <property type="protein sequence ID" value="QEG38064.1"/>
    <property type="molecule type" value="Genomic_DNA"/>
</dbReference>
<evidence type="ECO:0000256" key="1">
    <source>
        <dbReference type="ARBA" id="ARBA00004442"/>
    </source>
</evidence>
<keyword evidence="4" id="KW-1134">Transmembrane beta strand</keyword>
<dbReference type="AlphaFoldDB" id="A0A5B9QGY5"/>
<comment type="similarity">
    <text evidence="2">Belongs to the outer membrane factor (OMF) (TC 1.B.17) family.</text>
</comment>
<protein>
    <submittedName>
        <fullName evidence="9">Outer membrane efflux protein</fullName>
    </submittedName>
</protein>
<dbReference type="PANTHER" id="PTHR30026:SF23">
    <property type="entry name" value="TO APRF-PUTATIVE OUTER MEMBRANE EFFLUX PROTEIN OR SECRETED ALKALINE PHOSPHATASE-RELATED"/>
    <property type="match status" value="1"/>
</dbReference>
<feature type="region of interest" description="Disordered" evidence="8">
    <location>
        <begin position="1"/>
        <end position="61"/>
    </location>
</feature>
<sequence>MRPAPQTSPRRLPRPQPAAAPLPIPARQHSPAPRRLPAPQSLLEPQPIAGPQQVPASRPLSDAAPDRAYWWTAPVAKPLLPQGRWVQFDLGTVVADALLQSPRILGVEQEVKIAVEGIVSQDAAFDSRLLLESTYGRTSDPVGNSLVTGGPSRLREKDWSSEVGFQRTTRQGGRWEVTQQLGLLDSNSLFFIPRNQGNTRLGISLSQPLLAGGGRLYNERLIIDARLDAEVARQDSVLEIQNTLAELMLTYWRLYLHRCRYVQQADLLERALKLERIIEGRHLLDTGQAERLRVREQVELRRTELVRARTDFQNEQTRLALLVGSQGLSSERVDELIPRSRPVCKRQVIDVRQAVVQGLQHRPEVAIAAADLENAGLELAVTRNQLLPQLNALVETYVLGLNGNQDVGGSLADQFTEGEPGFSAGLQFEMPVGRRAARAKHRAAHAEYQQQLQAVREAMLTTRSEIEIAVREVNVALELITHRQNTLAAAVAEESYVLRRWELLGGGGNNIGLVVEDLLDAQQSRTTAEEKLVESEVDYLSSLIRLQLAMGTLLLSDQP</sequence>
<dbReference type="GO" id="GO:0009279">
    <property type="term" value="C:cell outer membrane"/>
    <property type="evidence" value="ECO:0007669"/>
    <property type="project" value="UniProtKB-SubCell"/>
</dbReference>
<comment type="subcellular location">
    <subcellularLocation>
        <location evidence="1">Cell outer membrane</location>
    </subcellularLocation>
</comment>
<organism evidence="9 10">
    <name type="scientific">Roseimaritima ulvae</name>
    <dbReference type="NCBI Taxonomy" id="980254"/>
    <lineage>
        <taxon>Bacteria</taxon>
        <taxon>Pseudomonadati</taxon>
        <taxon>Planctomycetota</taxon>
        <taxon>Planctomycetia</taxon>
        <taxon>Pirellulales</taxon>
        <taxon>Pirellulaceae</taxon>
        <taxon>Roseimaritima</taxon>
    </lineage>
</organism>
<evidence type="ECO:0000256" key="2">
    <source>
        <dbReference type="ARBA" id="ARBA00007613"/>
    </source>
</evidence>
<reference evidence="9 10" key="1">
    <citation type="submission" date="2019-08" db="EMBL/GenBank/DDBJ databases">
        <title>Deep-cultivation of Planctomycetes and their phenomic and genomic characterization uncovers novel biology.</title>
        <authorList>
            <person name="Wiegand S."/>
            <person name="Jogler M."/>
            <person name="Boedeker C."/>
            <person name="Pinto D."/>
            <person name="Vollmers J."/>
            <person name="Rivas-Marin E."/>
            <person name="Kohn T."/>
            <person name="Peeters S.H."/>
            <person name="Heuer A."/>
            <person name="Rast P."/>
            <person name="Oberbeckmann S."/>
            <person name="Bunk B."/>
            <person name="Jeske O."/>
            <person name="Meyerdierks A."/>
            <person name="Storesund J.E."/>
            <person name="Kallscheuer N."/>
            <person name="Luecker S."/>
            <person name="Lage O.M."/>
            <person name="Pohl T."/>
            <person name="Merkel B.J."/>
            <person name="Hornburger P."/>
            <person name="Mueller R.-W."/>
            <person name="Bruemmer F."/>
            <person name="Labrenz M."/>
            <person name="Spormann A.M."/>
            <person name="Op den Camp H."/>
            <person name="Overmann J."/>
            <person name="Amann R."/>
            <person name="Jetten M.S.M."/>
            <person name="Mascher T."/>
            <person name="Medema M.H."/>
            <person name="Devos D.P."/>
            <person name="Kaster A.-K."/>
            <person name="Ovreas L."/>
            <person name="Rohde M."/>
            <person name="Galperin M.Y."/>
            <person name="Jogler C."/>
        </authorList>
    </citation>
    <scope>NUCLEOTIDE SEQUENCE [LARGE SCALE GENOMIC DNA]</scope>
    <source>
        <strain evidence="9 10">UC8</strain>
    </source>
</reference>
<dbReference type="Pfam" id="PF02321">
    <property type="entry name" value="OEP"/>
    <property type="match status" value="1"/>
</dbReference>
<name>A0A5B9QGY5_9BACT</name>
<dbReference type="InterPro" id="IPR051906">
    <property type="entry name" value="TolC-like"/>
</dbReference>
<proteinExistence type="inferred from homology"/>
<dbReference type="Gene3D" id="1.20.1600.10">
    <property type="entry name" value="Outer membrane efflux proteins (OEP)"/>
    <property type="match status" value="1"/>
</dbReference>
<dbReference type="SUPFAM" id="SSF56954">
    <property type="entry name" value="Outer membrane efflux proteins (OEP)"/>
    <property type="match status" value="1"/>
</dbReference>
<evidence type="ECO:0000256" key="4">
    <source>
        <dbReference type="ARBA" id="ARBA00022452"/>
    </source>
</evidence>
<gene>
    <name evidence="9" type="ORF">UC8_00170</name>
</gene>
<keyword evidence="10" id="KW-1185">Reference proteome</keyword>
<evidence type="ECO:0000313" key="10">
    <source>
        <dbReference type="Proteomes" id="UP000325286"/>
    </source>
</evidence>
<evidence type="ECO:0000256" key="8">
    <source>
        <dbReference type="SAM" id="MobiDB-lite"/>
    </source>
</evidence>
<evidence type="ECO:0000256" key="7">
    <source>
        <dbReference type="ARBA" id="ARBA00023237"/>
    </source>
</evidence>
<accession>A0A5B9QGY5</accession>
<keyword evidence="5" id="KW-0812">Transmembrane</keyword>
<dbReference type="PANTHER" id="PTHR30026">
    <property type="entry name" value="OUTER MEMBRANE PROTEIN TOLC"/>
    <property type="match status" value="1"/>
</dbReference>
<keyword evidence="7" id="KW-0998">Cell outer membrane</keyword>
<dbReference type="GO" id="GO:0015288">
    <property type="term" value="F:porin activity"/>
    <property type="evidence" value="ECO:0007669"/>
    <property type="project" value="TreeGrafter"/>
</dbReference>
<evidence type="ECO:0000256" key="5">
    <source>
        <dbReference type="ARBA" id="ARBA00022692"/>
    </source>
</evidence>
<dbReference type="GO" id="GO:1990281">
    <property type="term" value="C:efflux pump complex"/>
    <property type="evidence" value="ECO:0007669"/>
    <property type="project" value="TreeGrafter"/>
</dbReference>
<dbReference type="Proteomes" id="UP000325286">
    <property type="component" value="Chromosome"/>
</dbReference>
<keyword evidence="3" id="KW-0813">Transport</keyword>
<evidence type="ECO:0000313" key="9">
    <source>
        <dbReference type="EMBL" id="QEG38064.1"/>
    </source>
</evidence>
<dbReference type="KEGG" id="rul:UC8_00170"/>
<dbReference type="GO" id="GO:0015562">
    <property type="term" value="F:efflux transmembrane transporter activity"/>
    <property type="evidence" value="ECO:0007669"/>
    <property type="project" value="InterPro"/>
</dbReference>